<gene>
    <name evidence="1" type="ordered locus">Strop_2200</name>
</gene>
<accession>A4X701</accession>
<evidence type="ECO:0000313" key="1">
    <source>
        <dbReference type="EMBL" id="ABP54651.1"/>
    </source>
</evidence>
<dbReference type="AlphaFoldDB" id="A4X701"/>
<proteinExistence type="predicted"/>
<dbReference type="EMBL" id="CP000667">
    <property type="protein sequence ID" value="ABP54651.1"/>
    <property type="molecule type" value="Genomic_DNA"/>
</dbReference>
<dbReference type="InterPro" id="IPR011008">
    <property type="entry name" value="Dimeric_a/b-barrel"/>
</dbReference>
<dbReference type="eggNOG" id="COG2329">
    <property type="taxonomic scope" value="Bacteria"/>
</dbReference>
<name>A4X701_SALTO</name>
<dbReference type="RefSeq" id="WP_011906081.1">
    <property type="nucleotide sequence ID" value="NC_009380.1"/>
</dbReference>
<dbReference type="PATRIC" id="fig|369723.5.peg.2257"/>
<dbReference type="KEGG" id="stp:Strop_2200"/>
<evidence type="ECO:0000313" key="2">
    <source>
        <dbReference type="Proteomes" id="UP000000235"/>
    </source>
</evidence>
<protein>
    <recommendedName>
        <fullName evidence="3">Antibiotic biosynthesis monooxygenase</fullName>
    </recommendedName>
</protein>
<dbReference type="SUPFAM" id="SSF54909">
    <property type="entry name" value="Dimeric alpha+beta barrel"/>
    <property type="match status" value="2"/>
</dbReference>
<evidence type="ECO:0008006" key="3">
    <source>
        <dbReference type="Google" id="ProtNLM"/>
    </source>
</evidence>
<sequence>MPFIDPENGYLTVINLFKTDTAERVDRLVGEMRAIVDTADYPGWISSTVHRGLAEPGTANFIQWRGKQDLESRYAGDEFKHRTVPVFHEITTFIRLLQTEVEASQRHPALGAVTEISPARDDYTVIEILGVAPADQDELISTLGAAHQWLVDVPGYRSQSLLRGIRARGVQGGGGGLTGVGEERDFVVVYSQWDGPEAFDAFRTRPAADQPAVRRRSLEKRNSLTTTTAWNTYRVVHTRSSAQPASA</sequence>
<keyword evidence="2" id="KW-1185">Reference proteome</keyword>
<dbReference type="Proteomes" id="UP000000235">
    <property type="component" value="Chromosome"/>
</dbReference>
<dbReference type="STRING" id="369723.Strop_2200"/>
<reference evidence="2" key="1">
    <citation type="journal article" date="2007" name="Proc. Natl. Acad. Sci. U.S.A.">
        <title>Genome sequencing reveals complex secondary metabolome in the marine actinomycete Salinispora tropica.</title>
        <authorList>
            <person name="Udwary D.W."/>
            <person name="Zeigler L."/>
            <person name="Asolkar R.N."/>
            <person name="Singan V."/>
            <person name="Lapidus A."/>
            <person name="Fenical W."/>
            <person name="Jensen P.R."/>
            <person name="Moore B.S."/>
        </authorList>
    </citation>
    <scope>NUCLEOTIDE SEQUENCE [LARGE SCALE GENOMIC DNA]</scope>
    <source>
        <strain evidence="2">ATCC BAA-916 / DSM 44818 / CNB-440</strain>
    </source>
</reference>
<dbReference type="Gene3D" id="3.30.70.100">
    <property type="match status" value="2"/>
</dbReference>
<organism evidence="1 2">
    <name type="scientific">Salinispora tropica (strain ATCC BAA-916 / DSM 44818 / JCM 13857 / NBRC 105044 / CNB-440)</name>
    <dbReference type="NCBI Taxonomy" id="369723"/>
    <lineage>
        <taxon>Bacteria</taxon>
        <taxon>Bacillati</taxon>
        <taxon>Actinomycetota</taxon>
        <taxon>Actinomycetes</taxon>
        <taxon>Micromonosporales</taxon>
        <taxon>Micromonosporaceae</taxon>
        <taxon>Salinispora</taxon>
    </lineage>
</organism>
<dbReference type="HOGENOM" id="CLU_1132961_0_0_11"/>